<gene>
    <name evidence="2" type="ORF">HMPREF0673_01310</name>
</gene>
<proteinExistence type="predicted"/>
<accession>G6AXF6</accession>
<dbReference type="EMBL" id="AFZZ01000113">
    <property type="protein sequence ID" value="EHJ40561.1"/>
    <property type="molecule type" value="Genomic_DNA"/>
</dbReference>
<dbReference type="AlphaFoldDB" id="G6AXF6"/>
<evidence type="ECO:0000256" key="1">
    <source>
        <dbReference type="SAM" id="MobiDB-lite"/>
    </source>
</evidence>
<comment type="caution">
    <text evidence="2">The sequence shown here is derived from an EMBL/GenBank/DDBJ whole genome shotgun (WGS) entry which is preliminary data.</text>
</comment>
<evidence type="ECO:0000313" key="3">
    <source>
        <dbReference type="Proteomes" id="UP000004407"/>
    </source>
</evidence>
<name>G6AXF6_9BACT</name>
<dbReference type="HOGENOM" id="CLU_2992954_0_0_10"/>
<protein>
    <submittedName>
        <fullName evidence="2">Uncharacterized protein</fullName>
    </submittedName>
</protein>
<reference evidence="2 3" key="1">
    <citation type="submission" date="2011-08" db="EMBL/GenBank/DDBJ databases">
        <authorList>
            <person name="Weinstock G."/>
            <person name="Sodergren E."/>
            <person name="Clifton S."/>
            <person name="Fulton L."/>
            <person name="Fulton B."/>
            <person name="Courtney L."/>
            <person name="Fronick C."/>
            <person name="Harrison M."/>
            <person name="Strong C."/>
            <person name="Farmer C."/>
            <person name="Delahaunty K."/>
            <person name="Markovic C."/>
            <person name="Hall O."/>
            <person name="Minx P."/>
            <person name="Tomlinson C."/>
            <person name="Mitreva M."/>
            <person name="Hou S."/>
            <person name="Chen J."/>
            <person name="Wollam A."/>
            <person name="Pepin K.H."/>
            <person name="Johnson M."/>
            <person name="Bhonagiri V."/>
            <person name="Zhang X."/>
            <person name="Suruliraj S."/>
            <person name="Warren W."/>
            <person name="Chinwalla A."/>
            <person name="Mardis E.R."/>
            <person name="Wilson R.K."/>
        </authorList>
    </citation>
    <scope>NUCLEOTIDE SEQUENCE [LARGE SCALE GENOMIC DNA]</scope>
    <source>
        <strain evidence="2 3">DSM 18206</strain>
    </source>
</reference>
<evidence type="ECO:0000313" key="2">
    <source>
        <dbReference type="EMBL" id="EHJ40561.1"/>
    </source>
</evidence>
<feature type="region of interest" description="Disordered" evidence="1">
    <location>
        <begin position="1"/>
        <end position="35"/>
    </location>
</feature>
<sequence length="57" mass="6597">MFLPSAPTDADIRTDRRRHPHRPTQTSAPTDARHQRCDITCSFYHDTPQTVAKLYSE</sequence>
<dbReference type="Proteomes" id="UP000004407">
    <property type="component" value="Unassembled WGS sequence"/>
</dbReference>
<organism evidence="2 3">
    <name type="scientific">Leyella stercorea DSM 18206</name>
    <dbReference type="NCBI Taxonomy" id="1002367"/>
    <lineage>
        <taxon>Bacteria</taxon>
        <taxon>Pseudomonadati</taxon>
        <taxon>Bacteroidota</taxon>
        <taxon>Bacteroidia</taxon>
        <taxon>Bacteroidales</taxon>
        <taxon>Prevotellaceae</taxon>
        <taxon>Leyella</taxon>
    </lineage>
</organism>